<organism evidence="2 3">
    <name type="scientific">Myxococcus xanthus</name>
    <dbReference type="NCBI Taxonomy" id="34"/>
    <lineage>
        <taxon>Bacteria</taxon>
        <taxon>Pseudomonadati</taxon>
        <taxon>Myxococcota</taxon>
        <taxon>Myxococcia</taxon>
        <taxon>Myxococcales</taxon>
        <taxon>Cystobacterineae</taxon>
        <taxon>Myxococcaceae</taxon>
        <taxon>Myxococcus</taxon>
    </lineage>
</organism>
<dbReference type="Proteomes" id="UP000533080">
    <property type="component" value="Unassembled WGS sequence"/>
</dbReference>
<keyword evidence="2" id="KW-0675">Receptor</keyword>
<reference evidence="2 3" key="1">
    <citation type="submission" date="2020-05" db="EMBL/GenBank/DDBJ databases">
        <authorList>
            <person name="Whitworth D."/>
        </authorList>
    </citation>
    <scope>NUCLEOTIDE SEQUENCE [LARGE SCALE GENOMIC DNA]</scope>
    <source>
        <strain evidence="2 3">AM005</strain>
    </source>
</reference>
<proteinExistence type="predicted"/>
<accession>A0A7Y4IQJ1</accession>
<dbReference type="InterPro" id="IPR008969">
    <property type="entry name" value="CarboxyPept-like_regulatory"/>
</dbReference>
<dbReference type="SUPFAM" id="SSF49503">
    <property type="entry name" value="Cupredoxins"/>
    <property type="match status" value="1"/>
</dbReference>
<dbReference type="InterPro" id="IPR008972">
    <property type="entry name" value="Cupredoxin"/>
</dbReference>
<dbReference type="SUPFAM" id="SSF49464">
    <property type="entry name" value="Carboxypeptidase regulatory domain-like"/>
    <property type="match status" value="1"/>
</dbReference>
<protein>
    <submittedName>
        <fullName evidence="2">TonB-dependent receptor</fullName>
    </submittedName>
</protein>
<dbReference type="Pfam" id="PF13620">
    <property type="entry name" value="CarboxypepD_reg"/>
    <property type="match status" value="1"/>
</dbReference>
<comment type="caution">
    <text evidence="2">The sequence shown here is derived from an EMBL/GenBank/DDBJ whole genome shotgun (WGS) entry which is preliminary data.</text>
</comment>
<dbReference type="EMBL" id="JABFNT010000207">
    <property type="protein sequence ID" value="NOJ83552.1"/>
    <property type="molecule type" value="Genomic_DNA"/>
</dbReference>
<gene>
    <name evidence="2" type="ORF">HNV28_35475</name>
</gene>
<dbReference type="Gene3D" id="2.60.40.420">
    <property type="entry name" value="Cupredoxins - blue copper proteins"/>
    <property type="match status" value="1"/>
</dbReference>
<feature type="compositionally biased region" description="Low complexity" evidence="1">
    <location>
        <begin position="72"/>
        <end position="83"/>
    </location>
</feature>
<evidence type="ECO:0000313" key="3">
    <source>
        <dbReference type="Proteomes" id="UP000533080"/>
    </source>
</evidence>
<feature type="region of interest" description="Disordered" evidence="1">
    <location>
        <begin position="60"/>
        <end position="83"/>
    </location>
</feature>
<name>A0A7Y4IQJ1_MYXXA</name>
<evidence type="ECO:0000313" key="2">
    <source>
        <dbReference type="EMBL" id="NOJ83552.1"/>
    </source>
</evidence>
<dbReference type="Gene3D" id="2.60.40.1120">
    <property type="entry name" value="Carboxypeptidase-like, regulatory domain"/>
    <property type="match status" value="1"/>
</dbReference>
<sequence>MSRWVGHALPLSLRGGQTHHLTSRGDCTMTLRTLGLTLLGTAGLLTFSACKKEEPAAAPPAAAPAAKKEPHAASPIQAPEGAAAAPVAPAGKGVVKGTVKFTGMPPEAADIPASNDPACEGMATKDASVLVKDGNLQNVLVRVKGKVPGVPPAPATPVVVDQSKCTYVPRVQGAMAGQQVAFKNSDGTLHNVRGVAGTKPVFNVAQPPSGAPVERPLPADADVLKLKCDVHPWMSAFVVSNENPYFATTGADGAFALEGLPAGTYTVEAWHETLGTKTAEVTVKDDAPAEAAFSFSAEDASAQK</sequence>
<dbReference type="AlphaFoldDB" id="A0A7Y4IQJ1"/>
<evidence type="ECO:0000256" key="1">
    <source>
        <dbReference type="SAM" id="MobiDB-lite"/>
    </source>
</evidence>